<name>A0A835HIH1_9MAGN</name>
<dbReference type="EMBL" id="JADFTS010000007">
    <property type="protein sequence ID" value="KAF9598947.1"/>
    <property type="molecule type" value="Genomic_DNA"/>
</dbReference>
<evidence type="ECO:0000313" key="1">
    <source>
        <dbReference type="EMBL" id="KAF9598947.1"/>
    </source>
</evidence>
<dbReference type="Proteomes" id="UP000631114">
    <property type="component" value="Unassembled WGS sequence"/>
</dbReference>
<evidence type="ECO:0000313" key="2">
    <source>
        <dbReference type="Proteomes" id="UP000631114"/>
    </source>
</evidence>
<proteinExistence type="predicted"/>
<keyword evidence="2" id="KW-1185">Reference proteome</keyword>
<gene>
    <name evidence="1" type="ORF">IFM89_033145</name>
</gene>
<sequence length="114" mass="13060">MSIFTPVNVLRDVKQHLPVVIVQDLSEVVPMGLLDGTSWDPHFMRRNFRESEAQALAILNSLLQGLGGHIWAILPYTIVWSIWCVRNEIIFRNGTFCINKVINKIKEVFEHGFA</sequence>
<protein>
    <submittedName>
        <fullName evidence="1">Uncharacterized protein</fullName>
    </submittedName>
</protein>
<comment type="caution">
    <text evidence="1">The sequence shown here is derived from an EMBL/GenBank/DDBJ whole genome shotgun (WGS) entry which is preliminary data.</text>
</comment>
<accession>A0A835HIH1</accession>
<dbReference type="AlphaFoldDB" id="A0A835HIH1"/>
<organism evidence="1 2">
    <name type="scientific">Coptis chinensis</name>
    <dbReference type="NCBI Taxonomy" id="261450"/>
    <lineage>
        <taxon>Eukaryota</taxon>
        <taxon>Viridiplantae</taxon>
        <taxon>Streptophyta</taxon>
        <taxon>Embryophyta</taxon>
        <taxon>Tracheophyta</taxon>
        <taxon>Spermatophyta</taxon>
        <taxon>Magnoliopsida</taxon>
        <taxon>Ranunculales</taxon>
        <taxon>Ranunculaceae</taxon>
        <taxon>Coptidoideae</taxon>
        <taxon>Coptis</taxon>
    </lineage>
</organism>
<dbReference type="OrthoDB" id="696485at2759"/>
<reference evidence="1 2" key="1">
    <citation type="submission" date="2020-10" db="EMBL/GenBank/DDBJ databases">
        <title>The Coptis chinensis genome and diversification of protoberbering-type alkaloids.</title>
        <authorList>
            <person name="Wang B."/>
            <person name="Shu S."/>
            <person name="Song C."/>
            <person name="Liu Y."/>
        </authorList>
    </citation>
    <scope>NUCLEOTIDE SEQUENCE [LARGE SCALE GENOMIC DNA]</scope>
    <source>
        <strain evidence="1">HL-2020</strain>
        <tissue evidence="1">Leaf</tissue>
    </source>
</reference>